<dbReference type="InterPro" id="IPR032580">
    <property type="entry name" value="SatD"/>
</dbReference>
<protein>
    <recommendedName>
        <fullName evidence="3">SatD family (SatD)</fullName>
    </recommendedName>
</protein>
<dbReference type="EMBL" id="JAUSUD010000007">
    <property type="protein sequence ID" value="MDQ0230684.1"/>
    <property type="molecule type" value="Genomic_DNA"/>
</dbReference>
<dbReference type="RefSeq" id="WP_307340421.1">
    <property type="nucleotide sequence ID" value="NZ_JAUSUD010000007.1"/>
</dbReference>
<organism evidence="1 2">
    <name type="scientific">Metabacillus malikii</name>
    <dbReference type="NCBI Taxonomy" id="1504265"/>
    <lineage>
        <taxon>Bacteria</taxon>
        <taxon>Bacillati</taxon>
        <taxon>Bacillota</taxon>
        <taxon>Bacilli</taxon>
        <taxon>Bacillales</taxon>
        <taxon>Bacillaceae</taxon>
        <taxon>Metabacillus</taxon>
    </lineage>
</organism>
<gene>
    <name evidence="1" type="ORF">J2S19_001940</name>
</gene>
<evidence type="ECO:0000313" key="2">
    <source>
        <dbReference type="Proteomes" id="UP001234495"/>
    </source>
</evidence>
<reference evidence="1 2" key="1">
    <citation type="submission" date="2023-07" db="EMBL/GenBank/DDBJ databases">
        <title>Genomic Encyclopedia of Type Strains, Phase IV (KMG-IV): sequencing the most valuable type-strain genomes for metagenomic binning, comparative biology and taxonomic classification.</title>
        <authorList>
            <person name="Goeker M."/>
        </authorList>
    </citation>
    <scope>NUCLEOTIDE SEQUENCE [LARGE SCALE GENOMIC DNA]</scope>
    <source>
        <strain evidence="1 2">DSM 29005</strain>
    </source>
</reference>
<comment type="caution">
    <text evidence="1">The sequence shown here is derived from an EMBL/GenBank/DDBJ whole genome shotgun (WGS) entry which is preliminary data.</text>
</comment>
<dbReference type="Pfam" id="PF16264">
    <property type="entry name" value="SatD"/>
    <property type="match status" value="1"/>
</dbReference>
<evidence type="ECO:0008006" key="3">
    <source>
        <dbReference type="Google" id="ProtNLM"/>
    </source>
</evidence>
<evidence type="ECO:0000313" key="1">
    <source>
        <dbReference type="EMBL" id="MDQ0230684.1"/>
    </source>
</evidence>
<keyword evidence="2" id="KW-1185">Reference proteome</keyword>
<sequence>MIKYREHNLTKKRYAACIAIDLINSEKMLNQNENLTLLKRLINQLNEQYSGKVVVPFQIRGGDEVIGVVNSFAGGYHVAHDVWLFSLEKKMKVRIGIGFGKYDTLDTIDPNLINGSCVISAFRARDKFLKLTKDNPYALTGPIQIYAYANELQIPFQAVNALMYTMYELIKTEKQQKLVFILQQYPDENYEQIAERLGYLKDSTSQNNRSTISKMLKRMKYKTFTQIKIDIAHLLSSYQNLLDEEWKHNDE</sequence>
<accession>A0ABT9ZEM5</accession>
<dbReference type="Proteomes" id="UP001234495">
    <property type="component" value="Unassembled WGS sequence"/>
</dbReference>
<name>A0ABT9ZEM5_9BACI</name>
<proteinExistence type="predicted"/>